<dbReference type="EMBL" id="CDML01000039">
    <property type="protein sequence ID" value="CRF41427.1"/>
    <property type="molecule type" value="Genomic_DNA"/>
</dbReference>
<keyword evidence="12" id="KW-1185">Reference proteome</keyword>
<evidence type="ECO:0000256" key="6">
    <source>
        <dbReference type="ARBA" id="ARBA00023143"/>
    </source>
</evidence>
<evidence type="ECO:0000256" key="5">
    <source>
        <dbReference type="ARBA" id="ARBA00022525"/>
    </source>
</evidence>
<dbReference type="Pfam" id="PF06429">
    <property type="entry name" value="Flg_bbr_C"/>
    <property type="match status" value="1"/>
</dbReference>
<sequence length="607" mass="68589">MGGIFATLNTSYTGLQAHQVMVDVTGNNISNANDEFYSRQRVIATPQSTLMYTNRNMNMGVNVQSIQRTHDEFVFARYAHAKQEQAYYSTQFDNLREASSYFPDMDEVGVHTDLQDYFNAWKDLAKDAKSPATKQALVQKTKTLTRSIHDARARLVNLQKKASHELTSTITEVNRLGREIANINKHLKEMEDAKTLKQANELRDRRDQLEFHLKELIGGNVTKNHIQTYSLNDIKTADFDDGYVFNVGYGFNIVDGAIFHPLVVEQNKNENQLAQIYFRGDDFKVVNITDKIDQGKVGALMGVYNDGSHGTRKGKLQTYIDRLDTFAKGLIQATNAIYAQSAAHNIEGHIMDFQGDEALKDTNHNIKTGSFDLLAYNTNGQVIAKKTITITPITTMNDVIAQINADTDDNHDNNTTNDFNDYFVAHYDNDAKQFTIQPKNSSQGLFVSLKDHGTNLTGALGLNTFFEGDSARDIKINDTYRKEPTALRPWLAPIDGNFDVANMMQQLQYDKVDFYKDNKLDNKPMTIENYYEFLVGKIHTEAEHAKKTLESKDAILHVIKKEQQAISGVSTDEEMVNLIKFQSGYAANAKVVTAVDRMIETLLEMKQ</sequence>
<dbReference type="GO" id="GO:0009424">
    <property type="term" value="C:bacterial-type flagellum hook"/>
    <property type="evidence" value="ECO:0007669"/>
    <property type="project" value="InterPro"/>
</dbReference>
<dbReference type="EMBL" id="CDMN01000002">
    <property type="protein sequence ID" value="CRF43506.1"/>
    <property type="molecule type" value="Genomic_DNA"/>
</dbReference>
<evidence type="ECO:0000313" key="9">
    <source>
        <dbReference type="EMBL" id="CRF41427.1"/>
    </source>
</evidence>
<reference evidence="10" key="1">
    <citation type="submission" date="2014-12" db="EMBL/GenBank/DDBJ databases">
        <title>Whole genome sequences of four Staphylococcus schleiferi canine isolates.</title>
        <authorList>
            <person name="Misic A.M."/>
            <person name="Cain C."/>
            <person name="Morris D.O."/>
            <person name="Rankin S."/>
            <person name="Beiting D."/>
        </authorList>
    </citation>
    <scope>NUCLEOTIDE SEQUENCE</scope>
    <source>
        <strain evidence="9">ASB11</strain>
        <strain evidence="10">ASB13</strain>
        <strain evidence="11">ASB9</strain>
    </source>
</reference>
<evidence type="ECO:0000313" key="13">
    <source>
        <dbReference type="Proteomes" id="UP000041394"/>
    </source>
</evidence>
<dbReference type="InterPro" id="IPR010930">
    <property type="entry name" value="Flg_bb/hook_C_dom"/>
</dbReference>
<evidence type="ECO:0000313" key="14">
    <source>
        <dbReference type="Proteomes" id="UP000045175"/>
    </source>
</evidence>
<dbReference type="PANTHER" id="PTHR30033:SF1">
    <property type="entry name" value="FLAGELLAR HOOK-ASSOCIATED PROTEIN 1"/>
    <property type="match status" value="1"/>
</dbReference>
<protein>
    <recommendedName>
        <fullName evidence="4">Flagellar hook-associated protein 1</fullName>
    </recommendedName>
</protein>
<gene>
    <name evidence="9" type="ORF">HAL011_12230</name>
    <name evidence="10" type="ORF">HAL013_14260</name>
    <name evidence="11" type="ORF">HAL09_00480</name>
</gene>
<feature type="domain" description="Flagellar basal-body/hook protein C-terminal" evidence="7">
    <location>
        <begin position="566"/>
        <end position="605"/>
    </location>
</feature>
<reference evidence="13 14" key="3">
    <citation type="submission" date="2014-12" db="EMBL/GenBank/DDBJ databases">
        <authorList>
            <person name="Jaenicke S."/>
        </authorList>
    </citation>
    <scope>NUCLEOTIDE SEQUENCE [LARGE SCALE GENOMIC DNA]</scope>
</reference>
<evidence type="ECO:0000259" key="8">
    <source>
        <dbReference type="Pfam" id="PF22638"/>
    </source>
</evidence>
<keyword evidence="6" id="KW-0975">Bacterial flagellum</keyword>
<keyword evidence="10" id="KW-0282">Flagellum</keyword>
<dbReference type="GO" id="GO:0005198">
    <property type="term" value="F:structural molecule activity"/>
    <property type="evidence" value="ECO:0007669"/>
    <property type="project" value="InterPro"/>
</dbReference>
<dbReference type="Proteomes" id="UP000045175">
    <property type="component" value="Unassembled WGS sequence"/>
</dbReference>
<name>A0A0K2XAU2_9HELI</name>
<dbReference type="Proteomes" id="UP000038622">
    <property type="component" value="Unassembled WGS sequence"/>
</dbReference>
<comment type="subcellular location">
    <subcellularLocation>
        <location evidence="1">Bacterial flagellum</location>
    </subcellularLocation>
    <subcellularLocation>
        <location evidence="2">Secreted</location>
    </subcellularLocation>
</comment>
<proteinExistence type="inferred from homology"/>
<organism evidence="10 14">
    <name type="scientific">Helicobacter ailurogastricus</name>
    <dbReference type="NCBI Taxonomy" id="1578720"/>
    <lineage>
        <taxon>Bacteria</taxon>
        <taxon>Pseudomonadati</taxon>
        <taxon>Campylobacterota</taxon>
        <taxon>Epsilonproteobacteria</taxon>
        <taxon>Campylobacterales</taxon>
        <taxon>Helicobacteraceae</taxon>
        <taxon>Helicobacter</taxon>
    </lineage>
</organism>
<evidence type="ECO:0000256" key="1">
    <source>
        <dbReference type="ARBA" id="ARBA00004365"/>
    </source>
</evidence>
<dbReference type="GO" id="GO:0044780">
    <property type="term" value="P:bacterial-type flagellum assembly"/>
    <property type="evidence" value="ECO:0007669"/>
    <property type="project" value="InterPro"/>
</dbReference>
<dbReference type="EMBL" id="CDMH01000058">
    <property type="protein sequence ID" value="CRF43201.1"/>
    <property type="molecule type" value="Genomic_DNA"/>
</dbReference>
<dbReference type="RefSeq" id="WP_053941790.1">
    <property type="nucleotide sequence ID" value="NZ_CDMH01000058.1"/>
</dbReference>
<evidence type="ECO:0000313" key="10">
    <source>
        <dbReference type="EMBL" id="CRF43201.1"/>
    </source>
</evidence>
<evidence type="ECO:0000313" key="12">
    <source>
        <dbReference type="Proteomes" id="UP000038622"/>
    </source>
</evidence>
<dbReference type="SUPFAM" id="SSF64518">
    <property type="entry name" value="Phase 1 flagellin"/>
    <property type="match status" value="1"/>
</dbReference>
<feature type="domain" description="Flagellar hook-associated protein FlgK helical" evidence="8">
    <location>
        <begin position="100"/>
        <end position="341"/>
    </location>
</feature>
<dbReference type="InterPro" id="IPR002371">
    <property type="entry name" value="FlgK"/>
</dbReference>
<dbReference type="InterPro" id="IPR053927">
    <property type="entry name" value="FlgK_helical"/>
</dbReference>
<keyword evidence="10" id="KW-0969">Cilium</keyword>
<dbReference type="PANTHER" id="PTHR30033">
    <property type="entry name" value="FLAGELLAR HOOK-ASSOCIATED PROTEIN 1"/>
    <property type="match status" value="1"/>
</dbReference>
<evidence type="ECO:0000313" key="11">
    <source>
        <dbReference type="EMBL" id="CRF43506.1"/>
    </source>
</evidence>
<evidence type="ECO:0000256" key="4">
    <source>
        <dbReference type="ARBA" id="ARBA00016244"/>
    </source>
</evidence>
<accession>A0A0K2XAU2</accession>
<dbReference type="GO" id="GO:0005576">
    <property type="term" value="C:extracellular region"/>
    <property type="evidence" value="ECO:0007669"/>
    <property type="project" value="UniProtKB-SubCell"/>
</dbReference>
<keyword evidence="5" id="KW-0964">Secreted</keyword>
<dbReference type="NCBIfam" id="TIGR02492">
    <property type="entry name" value="flgK_ends"/>
    <property type="match status" value="1"/>
</dbReference>
<evidence type="ECO:0000256" key="2">
    <source>
        <dbReference type="ARBA" id="ARBA00004613"/>
    </source>
</evidence>
<dbReference type="PRINTS" id="PR01005">
    <property type="entry name" value="FLGHOOKAP1"/>
</dbReference>
<dbReference type="Proteomes" id="UP000041394">
    <property type="component" value="Unassembled WGS sequence"/>
</dbReference>
<evidence type="ECO:0000259" key="7">
    <source>
        <dbReference type="Pfam" id="PF06429"/>
    </source>
</evidence>
<dbReference type="Pfam" id="PF22638">
    <property type="entry name" value="FlgK_D1"/>
    <property type="match status" value="1"/>
</dbReference>
<dbReference type="STRING" id="1578720.HAL011_12230"/>
<dbReference type="AlphaFoldDB" id="A0A0K2XAU2"/>
<dbReference type="OrthoDB" id="9802553at2"/>
<comment type="similarity">
    <text evidence="3">Belongs to the flagella basal body rod proteins family.</text>
</comment>
<keyword evidence="10" id="KW-0966">Cell projection</keyword>
<evidence type="ECO:0000256" key="3">
    <source>
        <dbReference type="ARBA" id="ARBA00009677"/>
    </source>
</evidence>
<reference evidence="12" key="2">
    <citation type="submission" date="2014-12" db="EMBL/GenBank/DDBJ databases">
        <authorList>
            <person name="Smet A."/>
        </authorList>
    </citation>
    <scope>NUCLEOTIDE SEQUENCE [LARGE SCALE GENOMIC DNA]</scope>
</reference>